<dbReference type="Pfam" id="PF00543">
    <property type="entry name" value="P-II"/>
    <property type="match status" value="1"/>
</dbReference>
<reference evidence="2 3" key="1">
    <citation type="submission" date="2016-10" db="EMBL/GenBank/DDBJ databases">
        <authorList>
            <person name="de Groot N.N."/>
        </authorList>
    </citation>
    <scope>NUCLEOTIDE SEQUENCE [LARGE SCALE GENOMIC DNA]</scope>
    <source>
        <strain evidence="2 3">DSM 9179</strain>
    </source>
</reference>
<gene>
    <name evidence="2" type="ORF">SAMN05421659_103355</name>
</gene>
<dbReference type="GO" id="GO:0005524">
    <property type="term" value="F:ATP binding"/>
    <property type="evidence" value="ECO:0007669"/>
    <property type="project" value="TreeGrafter"/>
</dbReference>
<organism evidence="2 3">
    <name type="scientific">[Clostridium] fimetarium</name>
    <dbReference type="NCBI Taxonomy" id="99656"/>
    <lineage>
        <taxon>Bacteria</taxon>
        <taxon>Bacillati</taxon>
        <taxon>Bacillota</taxon>
        <taxon>Clostridia</taxon>
        <taxon>Lachnospirales</taxon>
        <taxon>Lachnospiraceae</taxon>
    </lineage>
</organism>
<dbReference type="SUPFAM" id="SSF54913">
    <property type="entry name" value="GlnB-like"/>
    <property type="match status" value="1"/>
</dbReference>
<dbReference type="InterPro" id="IPR002187">
    <property type="entry name" value="N-reg_PII"/>
</dbReference>
<evidence type="ECO:0000256" key="1">
    <source>
        <dbReference type="RuleBase" id="RU003936"/>
    </source>
</evidence>
<dbReference type="PRINTS" id="PR00340">
    <property type="entry name" value="PIIGLNB"/>
</dbReference>
<accession>A0A1I0NT11</accession>
<keyword evidence="3" id="KW-1185">Reference proteome</keyword>
<dbReference type="InterPro" id="IPR017918">
    <property type="entry name" value="N-reg_PII_CS"/>
</dbReference>
<dbReference type="SMART" id="SM00938">
    <property type="entry name" value="P-II"/>
    <property type="match status" value="1"/>
</dbReference>
<dbReference type="EMBL" id="FOJI01000003">
    <property type="protein sequence ID" value="SEW04727.1"/>
    <property type="molecule type" value="Genomic_DNA"/>
</dbReference>
<dbReference type="GO" id="GO:0030234">
    <property type="term" value="F:enzyme regulator activity"/>
    <property type="evidence" value="ECO:0007669"/>
    <property type="project" value="InterPro"/>
</dbReference>
<dbReference type="Proteomes" id="UP000199701">
    <property type="component" value="Unassembled WGS sequence"/>
</dbReference>
<dbReference type="InterPro" id="IPR011322">
    <property type="entry name" value="N-reg_PII-like_a/b"/>
</dbReference>
<dbReference type="PANTHER" id="PTHR30115:SF11">
    <property type="entry name" value="NITROGEN REGULATORY PROTEIN P-II HOMOLOG"/>
    <property type="match status" value="1"/>
</dbReference>
<sequence>MKKIEAIVRPEQIEILKDALLKAKINGITINQVFGCGNQYGWTEYHRGTEIIMNTLPKVEFKIVVPDDRLEEIISIIVQNSQTGEVGDGKIFVTEVIDCIRIRSGERGNAAL</sequence>
<dbReference type="STRING" id="99656.SAMN05421659_103355"/>
<dbReference type="Gene3D" id="3.30.70.120">
    <property type="match status" value="1"/>
</dbReference>
<dbReference type="GO" id="GO:0005829">
    <property type="term" value="C:cytosol"/>
    <property type="evidence" value="ECO:0007669"/>
    <property type="project" value="TreeGrafter"/>
</dbReference>
<dbReference type="GO" id="GO:0006808">
    <property type="term" value="P:regulation of nitrogen utilization"/>
    <property type="evidence" value="ECO:0007669"/>
    <property type="project" value="InterPro"/>
</dbReference>
<name>A0A1I0NT11_9FIRM</name>
<dbReference type="RefSeq" id="WP_092451638.1">
    <property type="nucleotide sequence ID" value="NZ_FOJI01000003.1"/>
</dbReference>
<dbReference type="AlphaFoldDB" id="A0A1I0NT11"/>
<protein>
    <submittedName>
        <fullName evidence="2">Nitrogen regulatory protein P-II 1</fullName>
    </submittedName>
</protein>
<dbReference type="PROSITE" id="PS51343">
    <property type="entry name" value="PII_GLNB_DOM"/>
    <property type="match status" value="1"/>
</dbReference>
<evidence type="ECO:0000313" key="2">
    <source>
        <dbReference type="EMBL" id="SEW04727.1"/>
    </source>
</evidence>
<evidence type="ECO:0000313" key="3">
    <source>
        <dbReference type="Proteomes" id="UP000199701"/>
    </source>
</evidence>
<dbReference type="PROSITE" id="PS00638">
    <property type="entry name" value="PII_GLNB_CTER"/>
    <property type="match status" value="1"/>
</dbReference>
<dbReference type="OrthoDB" id="9802729at2"/>
<comment type="similarity">
    <text evidence="1">Belongs to the P(II) protein family.</text>
</comment>
<proteinExistence type="inferred from homology"/>
<dbReference type="PANTHER" id="PTHR30115">
    <property type="entry name" value="NITROGEN REGULATORY PROTEIN P-II"/>
    <property type="match status" value="1"/>
</dbReference>
<dbReference type="InterPro" id="IPR015867">
    <property type="entry name" value="N-reg_PII/ATP_PRibTrfase_C"/>
</dbReference>